<dbReference type="Gene3D" id="1.20.1640.10">
    <property type="entry name" value="Multidrug efflux transporter AcrB transmembrane domain"/>
    <property type="match status" value="2"/>
</dbReference>
<comment type="similarity">
    <text evidence="2">Belongs to the patched family.</text>
</comment>
<feature type="transmembrane region" description="Helical" evidence="15">
    <location>
        <begin position="951"/>
        <end position="975"/>
    </location>
</feature>
<organism evidence="17">
    <name type="scientific">Phallusia mammillata</name>
    <dbReference type="NCBI Taxonomy" id="59560"/>
    <lineage>
        <taxon>Eukaryota</taxon>
        <taxon>Metazoa</taxon>
        <taxon>Chordata</taxon>
        <taxon>Tunicata</taxon>
        <taxon>Ascidiacea</taxon>
        <taxon>Phlebobranchia</taxon>
        <taxon>Ascidiidae</taxon>
        <taxon>Phallusia</taxon>
    </lineage>
</organism>
<feature type="transmembrane region" description="Helical" evidence="15">
    <location>
        <begin position="826"/>
        <end position="844"/>
    </location>
</feature>
<dbReference type="GO" id="GO:0008203">
    <property type="term" value="P:cholesterol metabolic process"/>
    <property type="evidence" value="ECO:0007669"/>
    <property type="project" value="UniProtKB-KW"/>
</dbReference>
<feature type="transmembrane region" description="Helical" evidence="15">
    <location>
        <begin position="412"/>
        <end position="434"/>
    </location>
</feature>
<dbReference type="InterPro" id="IPR053956">
    <property type="entry name" value="NPC1_MLD"/>
</dbReference>
<gene>
    <name evidence="17" type="primary">Npc1</name>
</gene>
<evidence type="ECO:0000256" key="2">
    <source>
        <dbReference type="ARBA" id="ARBA00005585"/>
    </source>
</evidence>
<keyword evidence="6" id="KW-0732">Signal</keyword>
<dbReference type="GO" id="GO:0012505">
    <property type="term" value="C:endomembrane system"/>
    <property type="evidence" value="ECO:0007669"/>
    <property type="project" value="UniProtKB-SubCell"/>
</dbReference>
<dbReference type="PANTHER" id="PTHR45727:SF2">
    <property type="entry name" value="NPC INTRACELLULAR CHOLESTEROL TRANSPORTER 1"/>
    <property type="match status" value="1"/>
</dbReference>
<dbReference type="PROSITE" id="PS50156">
    <property type="entry name" value="SSD"/>
    <property type="match status" value="1"/>
</dbReference>
<dbReference type="GO" id="GO:0030301">
    <property type="term" value="P:cholesterol transport"/>
    <property type="evidence" value="ECO:0007669"/>
    <property type="project" value="UniProtKB-ARBA"/>
</dbReference>
<feature type="transmembrane region" description="Helical" evidence="15">
    <location>
        <begin position="488"/>
        <end position="513"/>
    </location>
</feature>
<dbReference type="GO" id="GO:0005886">
    <property type="term" value="C:plasma membrane"/>
    <property type="evidence" value="ECO:0007669"/>
    <property type="project" value="TreeGrafter"/>
</dbReference>
<dbReference type="GO" id="GO:0005319">
    <property type="term" value="F:lipid transporter activity"/>
    <property type="evidence" value="ECO:0007669"/>
    <property type="project" value="InterPro"/>
</dbReference>
<keyword evidence="7 15" id="KW-1133">Transmembrane helix</keyword>
<evidence type="ECO:0000256" key="6">
    <source>
        <dbReference type="ARBA" id="ARBA00022729"/>
    </source>
</evidence>
<feature type="transmembrane region" description="Helical" evidence="15">
    <location>
        <begin position="851"/>
        <end position="874"/>
    </location>
</feature>
<evidence type="ECO:0000256" key="5">
    <source>
        <dbReference type="ARBA" id="ARBA00022692"/>
    </source>
</evidence>
<dbReference type="EMBL" id="LR788556">
    <property type="protein sequence ID" value="CAB3264418.1"/>
    <property type="molecule type" value="mRNA"/>
</dbReference>
<dbReference type="InterPro" id="IPR004765">
    <property type="entry name" value="NPC1-like"/>
</dbReference>
<evidence type="ECO:0000256" key="14">
    <source>
        <dbReference type="ARBA" id="ARBA00034049"/>
    </source>
</evidence>
<evidence type="ECO:0000256" key="9">
    <source>
        <dbReference type="ARBA" id="ARBA00023136"/>
    </source>
</evidence>
<dbReference type="GO" id="GO:0030299">
    <property type="term" value="P:intestinal cholesterol absorption"/>
    <property type="evidence" value="ECO:0007669"/>
    <property type="project" value="TreeGrafter"/>
</dbReference>
<accession>A0A6F9DN43</accession>
<evidence type="ECO:0000256" key="12">
    <source>
        <dbReference type="ARBA" id="ARBA00023180"/>
    </source>
</evidence>
<evidence type="ECO:0000256" key="11">
    <source>
        <dbReference type="ARBA" id="ARBA00023166"/>
    </source>
</evidence>
<evidence type="ECO:0000256" key="4">
    <source>
        <dbReference type="ARBA" id="ARBA00022548"/>
    </source>
</evidence>
<dbReference type="GO" id="GO:0015485">
    <property type="term" value="F:cholesterol binding"/>
    <property type="evidence" value="ECO:0007669"/>
    <property type="project" value="TreeGrafter"/>
</dbReference>
<evidence type="ECO:0000313" key="17">
    <source>
        <dbReference type="EMBL" id="CAB3264418.1"/>
    </source>
</evidence>
<feature type="transmembrane region" description="Helical" evidence="15">
    <location>
        <begin position="559"/>
        <end position="580"/>
    </location>
</feature>
<dbReference type="GO" id="GO:0042632">
    <property type="term" value="P:cholesterol homeostasis"/>
    <property type="evidence" value="ECO:0007669"/>
    <property type="project" value="TreeGrafter"/>
</dbReference>
<feature type="transmembrane region" description="Helical" evidence="15">
    <location>
        <begin position="347"/>
        <end position="368"/>
    </location>
</feature>
<evidence type="ECO:0000256" key="15">
    <source>
        <dbReference type="SAM" id="Phobius"/>
    </source>
</evidence>
<dbReference type="InterPro" id="IPR000731">
    <property type="entry name" value="SSD"/>
</dbReference>
<keyword evidence="11" id="KW-1207">Sterol metabolism</keyword>
<dbReference type="SUPFAM" id="SSF82866">
    <property type="entry name" value="Multidrug efflux transporter AcrB transmembrane domain"/>
    <property type="match status" value="2"/>
</dbReference>
<keyword evidence="10" id="KW-1015">Disulfide bond</keyword>
<dbReference type="FunFam" id="1.20.1640.10:FF:000008">
    <property type="entry name" value="NPC intracellular cholesterol transporter 1"/>
    <property type="match status" value="1"/>
</dbReference>
<evidence type="ECO:0000256" key="13">
    <source>
        <dbReference type="ARBA" id="ARBA00023221"/>
    </source>
</evidence>
<sequence length="1037" mass="114699">MDETCCSVVEESAVSAQDDDLGLRSNGIVKPLDNIDDIGCLEKLGLKLELLLQRSFTSLGTTCARYPITTLLIGVVVVGVATAGLVFMSVTTDPVELWSAPTSQARIQKEYYDTHFGPFYRTEQLIITAPFSKRTIFEPYTASTDPADQQHIPFGPILRKDVLLEMLTLQLEVQAIQAEYNGENVTLNDICMKPLAPYNNNCTIMSVLNYFQNDLDTLNKIVSDGFDTTADYHNHLIACTNGPASIDDATQLHLSCLGTYGGPVFPWVALGNFDGTNYLNATAAVITIPVINYHNKTEQLEKALAWESAFVKYMKEYNKRLDTNLSVSFSSERSIEDEINRESGADIMTILASYLIMFAYVAIALGKFGNCSLSRIMIDAQLVVGLSGVLIVLCSVAMSLGIFSYFRVPMTLIIVEVVPFLTLAVGVDNIFILVQHYQRDERDKHESREQQLGRILGEVAPSMFMSSLSETIAFFLGGLSTMPAVRTFSMFAGLAVFCDFLLQITCFVAVLSLDSKRRNANRYDCLCCMTDPTQDDETENDGILYTLVKNYFAPAVLSAAFRPIAICIFVAGACFSGAVLHKVEIGLDQSLSMPSDSYVLDYFDGIKQYLSVGAPVYFVIEDGQDYTTPDGANQVCGGIGCNNDSLIEQISYMAKMQNYSRIAYSASSWIDDYYDWLKPQSSCCRYIEEEHGNRTFCNATVVNDKCKSCRTTKETFNSSRPTPEEFMEFLPWFLNDNPETQCGKGGHAAYSTAVNVLGNPNNQTVGATYYMAYHTVASTSSEFIACLEHANTIAASISANMSANVFPYSVFYVYYEQYLTIVHDTIFNLGVSVAAVFLVVFLLLGCDLISALLVVVTIVMIVLDMFGIMFLWHIPLNAVSLVNLVMAIGISVEFCAHIVRAFAMSQRLTRGGRAEHALAEMGSSVFSGITLTKFVGIAVLAFSTSQIFKVFYFRMYLCIVLLGASHGLIFLPVLLSYIGPRRRHNIAAFKHSQLQEESSDEYPTDRRKILGSFDDEEPQAMTMGRSGHQHTVNAIIA</sequence>
<dbReference type="InterPro" id="IPR053958">
    <property type="entry name" value="HMGCR/SNAP/NPC1-like_SSD"/>
</dbReference>
<dbReference type="NCBIfam" id="TIGR00917">
    <property type="entry name" value="2A060601"/>
    <property type="match status" value="1"/>
</dbReference>
<reference evidence="17" key="1">
    <citation type="submission" date="2020-04" db="EMBL/GenBank/DDBJ databases">
        <authorList>
            <person name="Neveu A P."/>
        </authorList>
    </citation>
    <scope>NUCLEOTIDE SEQUENCE</scope>
    <source>
        <tissue evidence="17">Whole embryo</tissue>
    </source>
</reference>
<protein>
    <submittedName>
        <fullName evidence="17">Niemann-Pick C1 protein</fullName>
    </submittedName>
</protein>
<keyword evidence="13" id="KW-0753">Steroid metabolism</keyword>
<dbReference type="PANTHER" id="PTHR45727">
    <property type="entry name" value="NPC INTRACELLULAR CHOLESTEROL TRANSPORTER 1"/>
    <property type="match status" value="1"/>
</dbReference>
<dbReference type="FunFam" id="1.20.1640.10:FF:000010">
    <property type="entry name" value="NPC intracellular cholesterol transporter 1"/>
    <property type="match status" value="1"/>
</dbReference>
<keyword evidence="12" id="KW-0325">Glycoprotein</keyword>
<dbReference type="AlphaFoldDB" id="A0A6F9DN43"/>
<keyword evidence="4" id="KW-0153">Cholesterol metabolism</keyword>
<dbReference type="Pfam" id="PF22314">
    <property type="entry name" value="NPC1_MLD"/>
    <property type="match status" value="1"/>
</dbReference>
<feature type="domain" description="SSD" evidence="16">
    <location>
        <begin position="346"/>
        <end position="513"/>
    </location>
</feature>
<evidence type="ECO:0000256" key="10">
    <source>
        <dbReference type="ARBA" id="ARBA00023157"/>
    </source>
</evidence>
<comment type="subcellular location">
    <subcellularLocation>
        <location evidence="1">Endomembrane system</location>
        <topology evidence="1">Multi-pass membrane protein</topology>
    </subcellularLocation>
</comment>
<keyword evidence="5 15" id="KW-0812">Transmembrane</keyword>
<feature type="transmembrane region" description="Helical" evidence="15">
    <location>
        <begin position="380"/>
        <end position="406"/>
    </location>
</feature>
<keyword evidence="9 15" id="KW-0472">Membrane</keyword>
<evidence type="ECO:0000256" key="8">
    <source>
        <dbReference type="ARBA" id="ARBA00023098"/>
    </source>
</evidence>
<feature type="transmembrane region" description="Helical" evidence="15">
    <location>
        <begin position="924"/>
        <end position="945"/>
    </location>
</feature>
<evidence type="ECO:0000256" key="1">
    <source>
        <dbReference type="ARBA" id="ARBA00004127"/>
    </source>
</evidence>
<keyword evidence="3" id="KW-0813">Transport</keyword>
<feature type="transmembrane region" description="Helical" evidence="15">
    <location>
        <begin position="68"/>
        <end position="90"/>
    </location>
</feature>
<proteinExistence type="evidence at transcript level"/>
<keyword evidence="8" id="KW-0443">Lipid metabolism</keyword>
<evidence type="ECO:0000259" key="16">
    <source>
        <dbReference type="PROSITE" id="PS50156"/>
    </source>
</evidence>
<evidence type="ECO:0000256" key="7">
    <source>
        <dbReference type="ARBA" id="ARBA00022989"/>
    </source>
</evidence>
<feature type="transmembrane region" description="Helical" evidence="15">
    <location>
        <begin position="880"/>
        <end position="903"/>
    </location>
</feature>
<feature type="transmembrane region" description="Helical" evidence="15">
    <location>
        <begin position="455"/>
        <end position="476"/>
    </location>
</feature>
<evidence type="ECO:0000256" key="3">
    <source>
        <dbReference type="ARBA" id="ARBA00022448"/>
    </source>
</evidence>
<dbReference type="Pfam" id="PF12349">
    <property type="entry name" value="Sterol-sensing"/>
    <property type="match status" value="1"/>
</dbReference>
<comment type="catalytic activity">
    <reaction evidence="14">
        <text>cholesterol(in) = cholesterol(out)</text>
        <dbReference type="Rhea" id="RHEA:39747"/>
        <dbReference type="ChEBI" id="CHEBI:16113"/>
    </reaction>
</comment>
<name>A0A6F9DN43_9ASCI</name>